<comment type="caution">
    <text evidence="1">The sequence shown here is derived from an EMBL/GenBank/DDBJ whole genome shotgun (WGS) entry which is preliminary data.</text>
</comment>
<accession>A0ABP5FQ95</accession>
<protein>
    <submittedName>
        <fullName evidence="1">Uncharacterized protein</fullName>
    </submittedName>
</protein>
<evidence type="ECO:0000313" key="1">
    <source>
        <dbReference type="EMBL" id="GAA2031406.1"/>
    </source>
</evidence>
<gene>
    <name evidence="1" type="ORF">GCM10009839_34160</name>
</gene>
<dbReference type="EMBL" id="BAAAQN010000017">
    <property type="protein sequence ID" value="GAA2031406.1"/>
    <property type="molecule type" value="Genomic_DNA"/>
</dbReference>
<dbReference type="Proteomes" id="UP001500751">
    <property type="component" value="Unassembled WGS sequence"/>
</dbReference>
<proteinExistence type="predicted"/>
<name>A0ABP5FQ95_9ACTN</name>
<evidence type="ECO:0000313" key="2">
    <source>
        <dbReference type="Proteomes" id="UP001500751"/>
    </source>
</evidence>
<keyword evidence="2" id="KW-1185">Reference proteome</keyword>
<organism evidence="1 2">
    <name type="scientific">Catenulispora yoronensis</name>
    <dbReference type="NCBI Taxonomy" id="450799"/>
    <lineage>
        <taxon>Bacteria</taxon>
        <taxon>Bacillati</taxon>
        <taxon>Actinomycetota</taxon>
        <taxon>Actinomycetes</taxon>
        <taxon>Catenulisporales</taxon>
        <taxon>Catenulisporaceae</taxon>
        <taxon>Catenulispora</taxon>
    </lineage>
</organism>
<reference evidence="2" key="1">
    <citation type="journal article" date="2019" name="Int. J. Syst. Evol. Microbiol.">
        <title>The Global Catalogue of Microorganisms (GCM) 10K type strain sequencing project: providing services to taxonomists for standard genome sequencing and annotation.</title>
        <authorList>
            <consortium name="The Broad Institute Genomics Platform"/>
            <consortium name="The Broad Institute Genome Sequencing Center for Infectious Disease"/>
            <person name="Wu L."/>
            <person name="Ma J."/>
        </authorList>
    </citation>
    <scope>NUCLEOTIDE SEQUENCE [LARGE SCALE GENOMIC DNA]</scope>
    <source>
        <strain evidence="2">JCM 16014</strain>
    </source>
</reference>
<sequence length="62" mass="5911">MEMVIVSVPQVLQGHDVPRVAWRPAGGPSGSAGPGASVRAAVAGAVGDGPAGPAPLLPGYGP</sequence>